<dbReference type="PANTHER" id="PTHR47417">
    <property type="entry name" value="SMR DOMAIN-CONTAINING PROTEIN YPL199C"/>
    <property type="match status" value="1"/>
</dbReference>
<proteinExistence type="predicted"/>
<dbReference type="InterPro" id="IPR013899">
    <property type="entry name" value="DUF1771"/>
</dbReference>
<dbReference type="Pfam" id="PF01713">
    <property type="entry name" value="Smr"/>
    <property type="match status" value="1"/>
</dbReference>
<sequence>MDTDVIRKQQGLDYNHSVDNEYQRLRSKANMAMNRRKEMADESQLAYQAGQKDKAHEFSVKSKEYQAEADDWNRQAAEYVFRENNADSHSNEIDLHGLWAKEALWILKRRLAYAASHGETSLHVITGKGVHSVNHVAKIKEATMQLFDAHKLDYYIPSNNKGVIIVTIERNKIPQSWEFDEYSSLEQAHIKSQQDNYYHSTAEPQYHKPHQNQSTHQNQSHHQQQQSETPKKPFGVLFVVVKSICICLTSE</sequence>
<gene>
    <name evidence="3" type="ORF">RNJ44_04726</name>
</gene>
<reference evidence="3 4" key="1">
    <citation type="submission" date="2024-05" db="EMBL/GenBank/DDBJ databases">
        <title>Long read based assembly of the Candida bracarensis genome reveals expanded adhesin content.</title>
        <authorList>
            <person name="Marcet-Houben M."/>
            <person name="Ksiezopolska E."/>
            <person name="Gabaldon T."/>
        </authorList>
    </citation>
    <scope>NUCLEOTIDE SEQUENCE [LARGE SCALE GENOMIC DNA]</scope>
    <source>
        <strain evidence="3 4">CBM6</strain>
    </source>
</reference>
<feature type="region of interest" description="Disordered" evidence="1">
    <location>
        <begin position="204"/>
        <end position="230"/>
    </location>
</feature>
<dbReference type="Pfam" id="PF08590">
    <property type="entry name" value="DUF1771"/>
    <property type="match status" value="1"/>
</dbReference>
<feature type="domain" description="Smr" evidence="2">
    <location>
        <begin position="93"/>
        <end position="169"/>
    </location>
</feature>
<organism evidence="3 4">
    <name type="scientific">Nakaseomyces bracarensis</name>
    <dbReference type="NCBI Taxonomy" id="273131"/>
    <lineage>
        <taxon>Eukaryota</taxon>
        <taxon>Fungi</taxon>
        <taxon>Dikarya</taxon>
        <taxon>Ascomycota</taxon>
        <taxon>Saccharomycotina</taxon>
        <taxon>Saccharomycetes</taxon>
        <taxon>Saccharomycetales</taxon>
        <taxon>Saccharomycetaceae</taxon>
        <taxon>Nakaseomyces</taxon>
    </lineage>
</organism>
<dbReference type="EMBL" id="JBEVYD010000005">
    <property type="protein sequence ID" value="KAL3232810.1"/>
    <property type="molecule type" value="Genomic_DNA"/>
</dbReference>
<dbReference type="InterPro" id="IPR053020">
    <property type="entry name" value="Smr_domain_protein"/>
</dbReference>
<keyword evidence="4" id="KW-1185">Reference proteome</keyword>
<dbReference type="PROSITE" id="PS50828">
    <property type="entry name" value="SMR"/>
    <property type="match status" value="1"/>
</dbReference>
<evidence type="ECO:0000256" key="1">
    <source>
        <dbReference type="SAM" id="MobiDB-lite"/>
    </source>
</evidence>
<dbReference type="Proteomes" id="UP001623330">
    <property type="component" value="Unassembled WGS sequence"/>
</dbReference>
<dbReference type="Gene3D" id="3.30.1370.110">
    <property type="match status" value="1"/>
</dbReference>
<protein>
    <recommendedName>
        <fullName evidence="2">Smr domain-containing protein</fullName>
    </recommendedName>
</protein>
<dbReference type="InterPro" id="IPR002625">
    <property type="entry name" value="Smr_dom"/>
</dbReference>
<comment type="caution">
    <text evidence="3">The sequence shown here is derived from an EMBL/GenBank/DDBJ whole genome shotgun (WGS) entry which is preliminary data.</text>
</comment>
<evidence type="ECO:0000259" key="2">
    <source>
        <dbReference type="PROSITE" id="PS50828"/>
    </source>
</evidence>
<dbReference type="SMART" id="SM01162">
    <property type="entry name" value="DUF1771"/>
    <property type="match status" value="1"/>
</dbReference>
<dbReference type="SMART" id="SM00463">
    <property type="entry name" value="SMR"/>
    <property type="match status" value="1"/>
</dbReference>
<evidence type="ECO:0000313" key="4">
    <source>
        <dbReference type="Proteomes" id="UP001623330"/>
    </source>
</evidence>
<evidence type="ECO:0000313" key="3">
    <source>
        <dbReference type="EMBL" id="KAL3232810.1"/>
    </source>
</evidence>
<dbReference type="SUPFAM" id="SSF160443">
    <property type="entry name" value="SMR domain-like"/>
    <property type="match status" value="1"/>
</dbReference>
<accession>A0ABR4NVP9</accession>
<name>A0ABR4NVP9_9SACH</name>
<feature type="compositionally biased region" description="Low complexity" evidence="1">
    <location>
        <begin position="211"/>
        <end position="227"/>
    </location>
</feature>
<dbReference type="PANTHER" id="PTHR47417:SF1">
    <property type="entry name" value="SMR DOMAIN-CONTAINING PROTEIN YPL199C"/>
    <property type="match status" value="1"/>
</dbReference>
<dbReference type="InterPro" id="IPR036063">
    <property type="entry name" value="Smr_dom_sf"/>
</dbReference>